<evidence type="ECO:0000259" key="3">
    <source>
        <dbReference type="PROSITE" id="PS51724"/>
    </source>
</evidence>
<proteinExistence type="predicted"/>
<dbReference type="OrthoDB" id="9181370at2"/>
<dbReference type="GO" id="GO:0032506">
    <property type="term" value="P:cytokinetic process"/>
    <property type="evidence" value="ECO:0007669"/>
    <property type="project" value="TreeGrafter"/>
</dbReference>
<accession>A0A1H8JN97</accession>
<dbReference type="GO" id="GO:0042834">
    <property type="term" value="F:peptidoglycan binding"/>
    <property type="evidence" value="ECO:0007669"/>
    <property type="project" value="InterPro"/>
</dbReference>
<dbReference type="InterPro" id="IPR036680">
    <property type="entry name" value="SPOR-like_sf"/>
</dbReference>
<evidence type="ECO:0000256" key="2">
    <source>
        <dbReference type="SAM" id="Phobius"/>
    </source>
</evidence>
<feature type="transmembrane region" description="Helical" evidence="2">
    <location>
        <begin position="45"/>
        <end position="63"/>
    </location>
</feature>
<dbReference type="PROSITE" id="PS51724">
    <property type="entry name" value="SPOR"/>
    <property type="match status" value="1"/>
</dbReference>
<evidence type="ECO:0000313" key="5">
    <source>
        <dbReference type="Proteomes" id="UP000199531"/>
    </source>
</evidence>
<dbReference type="EMBL" id="FOCW01000007">
    <property type="protein sequence ID" value="SEN82129.1"/>
    <property type="molecule type" value="Genomic_DNA"/>
</dbReference>
<name>A0A1H8JN97_9BURK</name>
<evidence type="ECO:0000256" key="1">
    <source>
        <dbReference type="SAM" id="MobiDB-lite"/>
    </source>
</evidence>
<keyword evidence="5" id="KW-1185">Reference proteome</keyword>
<dbReference type="Gene3D" id="3.30.70.1070">
    <property type="entry name" value="Sporulation related repeat"/>
    <property type="match status" value="1"/>
</dbReference>
<feature type="region of interest" description="Disordered" evidence="1">
    <location>
        <begin position="111"/>
        <end position="266"/>
    </location>
</feature>
<dbReference type="PANTHER" id="PTHR38687">
    <property type="entry name" value="CELL DIVISION PROTEIN DEDD-RELATED"/>
    <property type="match status" value="1"/>
</dbReference>
<dbReference type="GO" id="GO:0032153">
    <property type="term" value="C:cell division site"/>
    <property type="evidence" value="ECO:0007669"/>
    <property type="project" value="TreeGrafter"/>
</dbReference>
<reference evidence="4 5" key="1">
    <citation type="submission" date="2016-10" db="EMBL/GenBank/DDBJ databases">
        <authorList>
            <person name="de Groot N.N."/>
        </authorList>
    </citation>
    <scope>NUCLEOTIDE SEQUENCE [LARGE SCALE GENOMIC DNA]</scope>
    <source>
        <strain evidence="4 5">DSM 15123</strain>
    </source>
</reference>
<dbReference type="Proteomes" id="UP000199531">
    <property type="component" value="Unassembled WGS sequence"/>
</dbReference>
<organism evidence="4 5">
    <name type="scientific">Brachymonas denitrificans DSM 15123</name>
    <dbReference type="NCBI Taxonomy" id="1121117"/>
    <lineage>
        <taxon>Bacteria</taxon>
        <taxon>Pseudomonadati</taxon>
        <taxon>Pseudomonadota</taxon>
        <taxon>Betaproteobacteria</taxon>
        <taxon>Burkholderiales</taxon>
        <taxon>Comamonadaceae</taxon>
        <taxon>Brachymonas</taxon>
    </lineage>
</organism>
<keyword evidence="2" id="KW-0812">Transmembrane</keyword>
<dbReference type="Pfam" id="PF05036">
    <property type="entry name" value="SPOR"/>
    <property type="match status" value="1"/>
</dbReference>
<dbReference type="RefSeq" id="WP_091817645.1">
    <property type="nucleotide sequence ID" value="NZ_FOCW01000007.1"/>
</dbReference>
<gene>
    <name evidence="4" type="ORF">SAMN02745977_02117</name>
</gene>
<dbReference type="InterPro" id="IPR052521">
    <property type="entry name" value="Cell_div_SPOR-domain"/>
</dbReference>
<keyword evidence="2" id="KW-1133">Transmembrane helix</keyword>
<keyword evidence="2" id="KW-0472">Membrane</keyword>
<dbReference type="AlphaFoldDB" id="A0A1H8JN97"/>
<feature type="compositionally biased region" description="Basic and acidic residues" evidence="1">
    <location>
        <begin position="123"/>
        <end position="205"/>
    </location>
</feature>
<feature type="compositionally biased region" description="Basic and acidic residues" evidence="1">
    <location>
        <begin position="213"/>
        <end position="262"/>
    </location>
</feature>
<dbReference type="PANTHER" id="PTHR38687:SF1">
    <property type="entry name" value="CELL DIVISION PROTEIN DEDD"/>
    <property type="match status" value="1"/>
</dbReference>
<dbReference type="SUPFAM" id="SSF110997">
    <property type="entry name" value="Sporulation related repeat"/>
    <property type="match status" value="1"/>
</dbReference>
<feature type="region of interest" description="Disordered" evidence="1">
    <location>
        <begin position="1"/>
        <end position="31"/>
    </location>
</feature>
<feature type="domain" description="SPOR" evidence="3">
    <location>
        <begin position="270"/>
        <end position="348"/>
    </location>
</feature>
<sequence length="348" mass="37599">MAIFSNRNSSPQNPAPADAAADKSRAPAGLVPSAEDLRRRARHRLIGSAVLVVAAVILFPLVFDAEPRTVSPTIPIVMDDKVDVVAAGSPAARVDVQKSLADNEEIVADAGSAQAAQPAADDAASRDDEAAQRAEQDKAAAEAEKEAEARRKADEEQAARQAEADRKAAEKRAADKKAQERRLAEQKAAEKRAADKKAAEEKAAEARLAQQKAAEERAAEQKAAREAEAEKQRALAEQKAKEAEQRKLAEQKAREEAQKTAEKPAVNYDFPEKGRFVVQVGAFVEDARVAETRRKLSAAGISNFTQKVKIGGKEVTRVRMGPFTTRKEMERVAAKVKALGLPVSMYSY</sequence>
<dbReference type="InterPro" id="IPR007730">
    <property type="entry name" value="SPOR-like_dom"/>
</dbReference>
<evidence type="ECO:0000313" key="4">
    <source>
        <dbReference type="EMBL" id="SEN82129.1"/>
    </source>
</evidence>
<protein>
    <submittedName>
        <fullName evidence="4">DedD protein</fullName>
    </submittedName>
</protein>
<dbReference type="STRING" id="1121117.SAMN02745977_02117"/>
<dbReference type="GO" id="GO:0030428">
    <property type="term" value="C:cell septum"/>
    <property type="evidence" value="ECO:0007669"/>
    <property type="project" value="TreeGrafter"/>
</dbReference>
<feature type="compositionally biased region" description="Low complexity" evidence="1">
    <location>
        <begin position="111"/>
        <end position="122"/>
    </location>
</feature>
<feature type="compositionally biased region" description="Polar residues" evidence="1">
    <location>
        <begin position="1"/>
        <end position="12"/>
    </location>
</feature>